<dbReference type="GeneID" id="303194131"/>
<evidence type="ECO:0000256" key="1">
    <source>
        <dbReference type="ARBA" id="ARBA00010562"/>
    </source>
</evidence>
<proteinExistence type="inferred from homology"/>
<dbReference type="GO" id="GO:0006355">
    <property type="term" value="P:regulation of DNA-templated transcription"/>
    <property type="evidence" value="ECO:0007669"/>
    <property type="project" value="InterPro"/>
</dbReference>
<dbReference type="NCBIfam" id="TIGR02384">
    <property type="entry name" value="RelB_DinJ"/>
    <property type="match status" value="1"/>
</dbReference>
<accession>A0A7V8MZ84</accession>
<dbReference type="InterPro" id="IPR013321">
    <property type="entry name" value="Arc_rbn_hlx_hlx"/>
</dbReference>
<evidence type="ECO:0000313" key="3">
    <source>
        <dbReference type="EMBL" id="MBA0015784.1"/>
    </source>
</evidence>
<protein>
    <submittedName>
        <fullName evidence="3">Type II toxin-antitoxin system RelB/DinJ family antitoxin</fullName>
    </submittedName>
</protein>
<dbReference type="PANTHER" id="PTHR38781:SF1">
    <property type="entry name" value="ANTITOXIN DINJ-RELATED"/>
    <property type="match status" value="1"/>
</dbReference>
<dbReference type="AlphaFoldDB" id="A0A7V8MZ84"/>
<dbReference type="Proteomes" id="UP000530186">
    <property type="component" value="Unassembled WGS sequence"/>
</dbReference>
<organism evidence="3 4">
    <name type="scientific">Pseudolactococcus laudensis</name>
    <dbReference type="NCBI Taxonomy" id="1494461"/>
    <lineage>
        <taxon>Bacteria</taxon>
        <taxon>Bacillati</taxon>
        <taxon>Bacillota</taxon>
        <taxon>Bacilli</taxon>
        <taxon>Lactobacillales</taxon>
        <taxon>Streptococcaceae</taxon>
        <taxon>Pseudolactococcus</taxon>
    </lineage>
</organism>
<comment type="similarity">
    <text evidence="1">Belongs to the RelB/DinJ antitoxin family.</text>
</comment>
<gene>
    <name evidence="3" type="ORF">HZR21_01245</name>
</gene>
<dbReference type="PANTHER" id="PTHR38781">
    <property type="entry name" value="ANTITOXIN DINJ-RELATED"/>
    <property type="match status" value="1"/>
</dbReference>
<dbReference type="RefSeq" id="WP_180745702.1">
    <property type="nucleotide sequence ID" value="NZ_CBCRWQ010000005.1"/>
</dbReference>
<reference evidence="3 4" key="1">
    <citation type="submission" date="2020-07" db="EMBL/GenBank/DDBJ databases">
        <authorList>
            <person name="Hilgarth M."/>
            <person name="Werum V."/>
            <person name="Vogel R.F."/>
        </authorList>
    </citation>
    <scope>NUCLEOTIDE SEQUENCE [LARGE SCALE GENOMIC DNA]</scope>
    <source>
        <strain evidence="3 4">DSM 28961</strain>
    </source>
</reference>
<sequence length="94" mass="10979">MTTSTINFKIDDELKKEFQKLSKELGLTTTSFLTMFVKKAVTEQGAPFEVRVQNKVYKQLWQEEQEKILGIIEDDAKEIPGDYFEKVKAKYTHD</sequence>
<dbReference type="Gene3D" id="1.10.1220.10">
    <property type="entry name" value="Met repressor-like"/>
    <property type="match status" value="1"/>
</dbReference>
<dbReference type="Pfam" id="PF04221">
    <property type="entry name" value="RelB"/>
    <property type="match status" value="1"/>
</dbReference>
<keyword evidence="4" id="KW-1185">Reference proteome</keyword>
<evidence type="ECO:0000256" key="2">
    <source>
        <dbReference type="ARBA" id="ARBA00022649"/>
    </source>
</evidence>
<name>A0A7V8MZ84_9LACT</name>
<keyword evidence="2" id="KW-1277">Toxin-antitoxin system</keyword>
<comment type="caution">
    <text evidence="3">The sequence shown here is derived from an EMBL/GenBank/DDBJ whole genome shotgun (WGS) entry which is preliminary data.</text>
</comment>
<dbReference type="InterPro" id="IPR007337">
    <property type="entry name" value="RelB/DinJ"/>
</dbReference>
<dbReference type="GO" id="GO:0006351">
    <property type="term" value="P:DNA-templated transcription"/>
    <property type="evidence" value="ECO:0007669"/>
    <property type="project" value="TreeGrafter"/>
</dbReference>
<evidence type="ECO:0000313" key="4">
    <source>
        <dbReference type="Proteomes" id="UP000530186"/>
    </source>
</evidence>
<dbReference type="EMBL" id="JACBNY010000001">
    <property type="protein sequence ID" value="MBA0015784.1"/>
    <property type="molecule type" value="Genomic_DNA"/>
</dbReference>